<accession>A0ABT3CPF5</accession>
<feature type="chain" id="PRO_5046585751" evidence="6">
    <location>
        <begin position="27"/>
        <end position="501"/>
    </location>
</feature>
<protein>
    <submittedName>
        <fullName evidence="8">Phytoene desaturase family protein</fullName>
        <ecNumber evidence="8">1.-.-.-</ecNumber>
    </submittedName>
</protein>
<evidence type="ECO:0000256" key="3">
    <source>
        <dbReference type="ARBA" id="ARBA00022746"/>
    </source>
</evidence>
<comment type="similarity">
    <text evidence="2 5">Belongs to the carotenoid/retinoid oxidoreductase family.</text>
</comment>
<evidence type="ECO:0000256" key="4">
    <source>
        <dbReference type="ARBA" id="ARBA00023002"/>
    </source>
</evidence>
<dbReference type="InterPro" id="IPR002937">
    <property type="entry name" value="Amino_oxidase"/>
</dbReference>
<dbReference type="RefSeq" id="WP_264136207.1">
    <property type="nucleotide sequence ID" value="NZ_JAOYOD010000001.1"/>
</dbReference>
<evidence type="ECO:0000256" key="5">
    <source>
        <dbReference type="RuleBase" id="RU362075"/>
    </source>
</evidence>
<comment type="caution">
    <text evidence="8">The sequence shown here is derived from an EMBL/GenBank/DDBJ whole genome shotgun (WGS) entry which is preliminary data.</text>
</comment>
<evidence type="ECO:0000259" key="7">
    <source>
        <dbReference type="Pfam" id="PF01593"/>
    </source>
</evidence>
<keyword evidence="9" id="KW-1185">Reference proteome</keyword>
<dbReference type="PANTHER" id="PTHR43734">
    <property type="entry name" value="PHYTOENE DESATURASE"/>
    <property type="match status" value="1"/>
</dbReference>
<evidence type="ECO:0000256" key="1">
    <source>
        <dbReference type="ARBA" id="ARBA00004829"/>
    </source>
</evidence>
<gene>
    <name evidence="8" type="primary">crtI</name>
    <name evidence="8" type="ORF">N7U62_02025</name>
</gene>
<dbReference type="InterPro" id="IPR036188">
    <property type="entry name" value="FAD/NAD-bd_sf"/>
</dbReference>
<sequence length="501" mass="57298">MSTISKFKTSVLGAGFAGLTASASLAKHGMEVDVFEKNDGPGGRCRVIKEDGFTFDMGPSWYWMPDVFEKYFNRFDKSTSDYFELKKLDPGFRIYFGRNEFMDIPNTLDEQKELFESLEEGSGAKLEKFLNESKLKYEVGINDLVYKPSYSLFEFFSFDIIYKMIKMNALQSIHDYIRSSFKHPHIIALLEFPVLFLGGTAKNTPSLYSLMNYSCLSQGTFYPMGGFYKLSEAMYELAKEQGVNFHFNAPIEQLNIANKKITEVHNGKVHDTDGIVSSVDYHFMEKQLLANKANYSEDYWNKRVMSPSALIFYLGVKGKVKNLIHHNLFFDEDFDEHAKQIYDNPEWPDNPLFYVCCPSKTDDSVAPAEDENLFILMPLAPGITDNETTREAYFDKIMTRLEKIIDDKISDRLIVKKSYCIKDFESDYNSFKGNAYGLANTLRQTAMFKPSMKSKHVKNLFHAGQLTVPGPGVPPAIISGQLAASQLLSYLTHEPYEKYLR</sequence>
<name>A0ABT3CPF5_9BACT</name>
<dbReference type="PRINTS" id="PR00419">
    <property type="entry name" value="ADXRDTASE"/>
</dbReference>
<proteinExistence type="inferred from homology"/>
<dbReference type="SUPFAM" id="SSF51905">
    <property type="entry name" value="FAD/NAD(P)-binding domain"/>
    <property type="match status" value="1"/>
</dbReference>
<dbReference type="Pfam" id="PF01593">
    <property type="entry name" value="Amino_oxidase"/>
    <property type="match status" value="1"/>
</dbReference>
<dbReference type="PANTHER" id="PTHR43734:SF1">
    <property type="entry name" value="PHYTOENE DESATURASE"/>
    <property type="match status" value="1"/>
</dbReference>
<dbReference type="Proteomes" id="UP001300692">
    <property type="component" value="Unassembled WGS sequence"/>
</dbReference>
<dbReference type="Gene3D" id="3.50.50.60">
    <property type="entry name" value="FAD/NAD(P)-binding domain"/>
    <property type="match status" value="2"/>
</dbReference>
<evidence type="ECO:0000313" key="8">
    <source>
        <dbReference type="EMBL" id="MCV9385418.1"/>
    </source>
</evidence>
<evidence type="ECO:0000313" key="9">
    <source>
        <dbReference type="Proteomes" id="UP001300692"/>
    </source>
</evidence>
<organism evidence="8 9">
    <name type="scientific">Reichenbachiella ulvae</name>
    <dbReference type="NCBI Taxonomy" id="2980104"/>
    <lineage>
        <taxon>Bacteria</taxon>
        <taxon>Pseudomonadati</taxon>
        <taxon>Bacteroidota</taxon>
        <taxon>Cytophagia</taxon>
        <taxon>Cytophagales</taxon>
        <taxon>Reichenbachiellaceae</taxon>
        <taxon>Reichenbachiella</taxon>
    </lineage>
</organism>
<dbReference type="GO" id="GO:0016491">
    <property type="term" value="F:oxidoreductase activity"/>
    <property type="evidence" value="ECO:0007669"/>
    <property type="project" value="UniProtKB-KW"/>
</dbReference>
<feature type="signal peptide" evidence="6">
    <location>
        <begin position="1"/>
        <end position="26"/>
    </location>
</feature>
<dbReference type="NCBIfam" id="TIGR02734">
    <property type="entry name" value="crtI_fam"/>
    <property type="match status" value="1"/>
</dbReference>
<evidence type="ECO:0000256" key="2">
    <source>
        <dbReference type="ARBA" id="ARBA00006046"/>
    </source>
</evidence>
<reference evidence="8 9" key="1">
    <citation type="submission" date="2022-10" db="EMBL/GenBank/DDBJ databases">
        <title>Comparative genomics and taxonomic characterization of three novel marine species of genus Reichenbachiella exhibiting antioxidant and polysaccharide degradation activities.</title>
        <authorList>
            <person name="Muhammad N."/>
            <person name="Lee Y.-J."/>
            <person name="Ko J."/>
            <person name="Kim S.-G."/>
        </authorList>
    </citation>
    <scope>NUCLEOTIDE SEQUENCE [LARGE SCALE GENOMIC DNA]</scope>
    <source>
        <strain evidence="8 9">ABR2-5</strain>
    </source>
</reference>
<keyword evidence="3 5" id="KW-0125">Carotenoid biosynthesis</keyword>
<keyword evidence="6" id="KW-0732">Signal</keyword>
<keyword evidence="4 5" id="KW-0560">Oxidoreductase</keyword>
<dbReference type="InterPro" id="IPR014105">
    <property type="entry name" value="Carotenoid/retinoid_OxRdtase"/>
</dbReference>
<comment type="pathway">
    <text evidence="1 5">Carotenoid biosynthesis.</text>
</comment>
<evidence type="ECO:0000256" key="6">
    <source>
        <dbReference type="SAM" id="SignalP"/>
    </source>
</evidence>
<feature type="domain" description="Amine oxidase" evidence="7">
    <location>
        <begin position="16"/>
        <end position="488"/>
    </location>
</feature>
<dbReference type="EC" id="1.-.-.-" evidence="8"/>
<dbReference type="EMBL" id="JAOYOD010000001">
    <property type="protein sequence ID" value="MCV9385418.1"/>
    <property type="molecule type" value="Genomic_DNA"/>
</dbReference>